<name>A0A2P6MPB4_9EUKA</name>
<sequence>MKGVVFLSKLSAHVKEQARSCSIEICTPNTRFGPDSISTDPRHRQDMGVQSGNNPPFILFILSIVLALFGAIAFVNPYGWGLGLGVIGILLGVLGAVAAWFRHKIMLLIFFICCGIFTILIIIGFIINIVHSDARMWILILIWGILNFLLVVSGTSFNIKNDIGQGGCTYYGYLVWKGVEDCPSSPSSSNV</sequence>
<gene>
    <name evidence="2" type="ORF">PROFUN_02525</name>
</gene>
<keyword evidence="1" id="KW-1133">Transmembrane helix</keyword>
<feature type="transmembrane region" description="Helical" evidence="1">
    <location>
        <begin position="81"/>
        <end position="101"/>
    </location>
</feature>
<evidence type="ECO:0000256" key="1">
    <source>
        <dbReference type="SAM" id="Phobius"/>
    </source>
</evidence>
<reference evidence="2 3" key="1">
    <citation type="journal article" date="2018" name="Genome Biol. Evol.">
        <title>Multiple Roots of Fruiting Body Formation in Amoebozoa.</title>
        <authorList>
            <person name="Hillmann F."/>
            <person name="Forbes G."/>
            <person name="Novohradska S."/>
            <person name="Ferling I."/>
            <person name="Riege K."/>
            <person name="Groth M."/>
            <person name="Westermann M."/>
            <person name="Marz M."/>
            <person name="Spaller T."/>
            <person name="Winckler T."/>
            <person name="Schaap P."/>
            <person name="Glockner G."/>
        </authorList>
    </citation>
    <scope>NUCLEOTIDE SEQUENCE [LARGE SCALE GENOMIC DNA]</scope>
    <source>
        <strain evidence="2 3">Jena</strain>
    </source>
</reference>
<dbReference type="AlphaFoldDB" id="A0A2P6MPB4"/>
<dbReference type="InParanoid" id="A0A2P6MPB4"/>
<keyword evidence="1" id="KW-0472">Membrane</keyword>
<proteinExistence type="predicted"/>
<keyword evidence="3" id="KW-1185">Reference proteome</keyword>
<protein>
    <recommendedName>
        <fullName evidence="4">DUF4203 domain-containing protein</fullName>
    </recommendedName>
</protein>
<feature type="transmembrane region" description="Helical" evidence="1">
    <location>
        <begin position="136"/>
        <end position="157"/>
    </location>
</feature>
<accession>A0A2P6MPB4</accession>
<evidence type="ECO:0000313" key="3">
    <source>
        <dbReference type="Proteomes" id="UP000241769"/>
    </source>
</evidence>
<feature type="transmembrane region" description="Helical" evidence="1">
    <location>
        <begin position="57"/>
        <end position="75"/>
    </location>
</feature>
<evidence type="ECO:0008006" key="4">
    <source>
        <dbReference type="Google" id="ProtNLM"/>
    </source>
</evidence>
<dbReference type="EMBL" id="MDYQ01000599">
    <property type="protein sequence ID" value="PRP73516.1"/>
    <property type="molecule type" value="Genomic_DNA"/>
</dbReference>
<dbReference type="Proteomes" id="UP000241769">
    <property type="component" value="Unassembled WGS sequence"/>
</dbReference>
<organism evidence="2 3">
    <name type="scientific">Planoprotostelium fungivorum</name>
    <dbReference type="NCBI Taxonomy" id="1890364"/>
    <lineage>
        <taxon>Eukaryota</taxon>
        <taxon>Amoebozoa</taxon>
        <taxon>Evosea</taxon>
        <taxon>Variosea</taxon>
        <taxon>Cavosteliida</taxon>
        <taxon>Cavosteliaceae</taxon>
        <taxon>Planoprotostelium</taxon>
    </lineage>
</organism>
<comment type="caution">
    <text evidence="2">The sequence shown here is derived from an EMBL/GenBank/DDBJ whole genome shotgun (WGS) entry which is preliminary data.</text>
</comment>
<keyword evidence="1" id="KW-0812">Transmembrane</keyword>
<feature type="transmembrane region" description="Helical" evidence="1">
    <location>
        <begin position="108"/>
        <end position="130"/>
    </location>
</feature>
<evidence type="ECO:0000313" key="2">
    <source>
        <dbReference type="EMBL" id="PRP73516.1"/>
    </source>
</evidence>